<dbReference type="PANTHER" id="PTHR13381">
    <property type="entry name" value="RNA POLYMERASE II HOLOENZYME COMPONENT SRB7"/>
    <property type="match status" value="1"/>
</dbReference>
<evidence type="ECO:0000313" key="10">
    <source>
        <dbReference type="EMBL" id="KAH3676303.1"/>
    </source>
</evidence>
<reference evidence="10" key="1">
    <citation type="journal article" date="2021" name="Open Biol.">
        <title>Shared evolutionary footprints suggest mitochondrial oxidative damage underlies multiple complex I losses in fungi.</title>
        <authorList>
            <person name="Schikora-Tamarit M.A."/>
            <person name="Marcet-Houben M."/>
            <person name="Nosek J."/>
            <person name="Gabaldon T."/>
        </authorList>
    </citation>
    <scope>NUCLEOTIDE SEQUENCE</scope>
    <source>
        <strain evidence="10">CBS6341</strain>
    </source>
</reference>
<keyword evidence="7 8" id="KW-0539">Nucleus</keyword>
<dbReference type="Proteomes" id="UP000769528">
    <property type="component" value="Unassembled WGS sequence"/>
</dbReference>
<accession>A0A9P8PQ17</accession>
<evidence type="ECO:0000256" key="8">
    <source>
        <dbReference type="RuleBase" id="RU366036"/>
    </source>
</evidence>
<comment type="subcellular location">
    <subcellularLocation>
        <location evidence="1 8">Nucleus</location>
    </subcellularLocation>
</comment>
<protein>
    <recommendedName>
        <fullName evidence="3 8">Mediator of RNA polymerase II transcription subunit 21</fullName>
    </recommendedName>
</protein>
<reference evidence="10" key="2">
    <citation type="submission" date="2021-01" db="EMBL/GenBank/DDBJ databases">
        <authorList>
            <person name="Schikora-Tamarit M.A."/>
        </authorList>
    </citation>
    <scope>NUCLEOTIDE SEQUENCE</scope>
    <source>
        <strain evidence="10">CBS6341</strain>
    </source>
</reference>
<dbReference type="Gene3D" id="6.10.280.10">
    <property type="entry name" value="Mediator complex, subunit Med21"/>
    <property type="match status" value="1"/>
</dbReference>
<evidence type="ECO:0000256" key="9">
    <source>
        <dbReference type="SAM" id="Coils"/>
    </source>
</evidence>
<keyword evidence="11" id="KW-1185">Reference proteome</keyword>
<keyword evidence="5 8" id="KW-0010">Activator</keyword>
<dbReference type="InterPro" id="IPR021384">
    <property type="entry name" value="Mediator_Med21"/>
</dbReference>
<sequence>MSDRLTQLQICLDQLVEQFCATLNYVDKSHDLLPAENEEKLIDTTREIPSNDEFKSTINELSTDLILKTRQILTLIESLPGANVSQTEQLLKIQNLQRELLNVEQEKIDQTKKKDELQKFVNQLILEFSKDLINSK</sequence>
<keyword evidence="9" id="KW-0175">Coiled coil</keyword>
<evidence type="ECO:0000256" key="6">
    <source>
        <dbReference type="ARBA" id="ARBA00023163"/>
    </source>
</evidence>
<dbReference type="InterPro" id="IPR037212">
    <property type="entry name" value="Med7/Med21-like"/>
</dbReference>
<comment type="subunit">
    <text evidence="8">Component of the Mediator complex.</text>
</comment>
<dbReference type="AlphaFoldDB" id="A0A9P8PQ17"/>
<dbReference type="PANTHER" id="PTHR13381:SF0">
    <property type="entry name" value="MEDIATOR OF RNA POLYMERASE II TRANSCRIPTION SUBUNIT 21"/>
    <property type="match status" value="1"/>
</dbReference>
<keyword evidence="4 8" id="KW-0805">Transcription regulation</keyword>
<evidence type="ECO:0000256" key="4">
    <source>
        <dbReference type="ARBA" id="ARBA00023015"/>
    </source>
</evidence>
<evidence type="ECO:0000256" key="3">
    <source>
        <dbReference type="ARBA" id="ARBA00019691"/>
    </source>
</evidence>
<evidence type="ECO:0000313" key="11">
    <source>
        <dbReference type="Proteomes" id="UP000769528"/>
    </source>
</evidence>
<dbReference type="OrthoDB" id="526653at2759"/>
<dbReference type="GO" id="GO:0006357">
    <property type="term" value="P:regulation of transcription by RNA polymerase II"/>
    <property type="evidence" value="ECO:0007669"/>
    <property type="project" value="TreeGrafter"/>
</dbReference>
<keyword evidence="6 8" id="KW-0804">Transcription</keyword>
<evidence type="ECO:0000256" key="2">
    <source>
        <dbReference type="ARBA" id="ARBA00005770"/>
    </source>
</evidence>
<evidence type="ECO:0000256" key="1">
    <source>
        <dbReference type="ARBA" id="ARBA00004123"/>
    </source>
</evidence>
<gene>
    <name evidence="10" type="ORF">WICMUC_002099</name>
</gene>
<feature type="coiled-coil region" evidence="9">
    <location>
        <begin position="86"/>
        <end position="113"/>
    </location>
</feature>
<comment type="function">
    <text evidence="8">Component of the Mediator complex, a coactivator involved in the regulated transcription of nearly all RNA polymerase II-dependent genes. Mediator functions as a bridge to convey information from gene-specific regulatory proteins to the basal RNA polymerase II transcription machinery. Mediator is recruited to promoters by direct interactions with regulatory proteins and serves as a scaffold for the assembly of a functional preinitiation complex with RNA polymerase II and the general transcription factors.</text>
</comment>
<dbReference type="GO" id="GO:0016592">
    <property type="term" value="C:mediator complex"/>
    <property type="evidence" value="ECO:0007669"/>
    <property type="project" value="UniProtKB-UniRule"/>
</dbReference>
<dbReference type="GO" id="GO:0003712">
    <property type="term" value="F:transcription coregulator activity"/>
    <property type="evidence" value="ECO:0007669"/>
    <property type="project" value="TreeGrafter"/>
</dbReference>
<evidence type="ECO:0000256" key="7">
    <source>
        <dbReference type="ARBA" id="ARBA00023242"/>
    </source>
</evidence>
<evidence type="ECO:0000256" key="5">
    <source>
        <dbReference type="ARBA" id="ARBA00023159"/>
    </source>
</evidence>
<dbReference type="Pfam" id="PF11221">
    <property type="entry name" value="Med21"/>
    <property type="match status" value="1"/>
</dbReference>
<dbReference type="EMBL" id="JAEUBF010000657">
    <property type="protein sequence ID" value="KAH3676303.1"/>
    <property type="molecule type" value="Genomic_DNA"/>
</dbReference>
<proteinExistence type="inferred from homology"/>
<organism evidence="10 11">
    <name type="scientific">Wickerhamomyces mucosus</name>
    <dbReference type="NCBI Taxonomy" id="1378264"/>
    <lineage>
        <taxon>Eukaryota</taxon>
        <taxon>Fungi</taxon>
        <taxon>Dikarya</taxon>
        <taxon>Ascomycota</taxon>
        <taxon>Saccharomycotina</taxon>
        <taxon>Saccharomycetes</taxon>
        <taxon>Phaffomycetales</taxon>
        <taxon>Wickerhamomycetaceae</taxon>
        <taxon>Wickerhamomyces</taxon>
    </lineage>
</organism>
<comment type="similarity">
    <text evidence="2 8">Belongs to the Mediator complex subunit 21 family.</text>
</comment>
<dbReference type="SUPFAM" id="SSF140718">
    <property type="entry name" value="Mediator hinge subcomplex-like"/>
    <property type="match status" value="1"/>
</dbReference>
<comment type="caution">
    <text evidence="10">The sequence shown here is derived from an EMBL/GenBank/DDBJ whole genome shotgun (WGS) entry which is preliminary data.</text>
</comment>
<name>A0A9P8PQ17_9ASCO</name>